<sequence>MASKRQQESGAEKRKKKLRDDAHASLVGSMLRYIQGGTHGQEKDADDEQPSTSSSGTHQPQPACRSLDSTTVASLDQPPSISSLRTDTEQRTTTSETQVLS</sequence>
<evidence type="ECO:0000256" key="1">
    <source>
        <dbReference type="SAM" id="MobiDB-lite"/>
    </source>
</evidence>
<comment type="caution">
    <text evidence="2">The sequence shown here is derived from an EMBL/GenBank/DDBJ whole genome shotgun (WGS) entry which is preliminary data.</text>
</comment>
<feature type="region of interest" description="Disordered" evidence="1">
    <location>
        <begin position="1"/>
        <end position="101"/>
    </location>
</feature>
<feature type="compositionally biased region" description="Polar residues" evidence="1">
    <location>
        <begin position="50"/>
        <end position="60"/>
    </location>
</feature>
<dbReference type="AlphaFoldDB" id="A0ABD0XBW3"/>
<accession>A0ABD0XBW3</accession>
<gene>
    <name evidence="2" type="ORF">UPYG_G00071260</name>
</gene>
<reference evidence="2 3" key="1">
    <citation type="submission" date="2024-06" db="EMBL/GenBank/DDBJ databases">
        <authorList>
            <person name="Pan Q."/>
            <person name="Wen M."/>
            <person name="Jouanno E."/>
            <person name="Zahm M."/>
            <person name="Klopp C."/>
            <person name="Cabau C."/>
            <person name="Louis A."/>
            <person name="Berthelot C."/>
            <person name="Parey E."/>
            <person name="Roest Crollius H."/>
            <person name="Montfort J."/>
            <person name="Robinson-Rechavi M."/>
            <person name="Bouchez O."/>
            <person name="Lampietro C."/>
            <person name="Lopez Roques C."/>
            <person name="Donnadieu C."/>
            <person name="Postlethwait J."/>
            <person name="Bobe J."/>
            <person name="Verreycken H."/>
            <person name="Guiguen Y."/>
        </authorList>
    </citation>
    <scope>NUCLEOTIDE SEQUENCE [LARGE SCALE GENOMIC DNA]</scope>
    <source>
        <strain evidence="2">Up_M1</strain>
        <tissue evidence="2">Testis</tissue>
    </source>
</reference>
<feature type="compositionally biased region" description="Polar residues" evidence="1">
    <location>
        <begin position="67"/>
        <end position="84"/>
    </location>
</feature>
<dbReference type="Proteomes" id="UP001557470">
    <property type="component" value="Unassembled WGS sequence"/>
</dbReference>
<dbReference type="EMBL" id="JAGEUA010000002">
    <property type="protein sequence ID" value="KAL1006354.1"/>
    <property type="molecule type" value="Genomic_DNA"/>
</dbReference>
<proteinExistence type="predicted"/>
<protein>
    <submittedName>
        <fullName evidence="2">Uncharacterized protein</fullName>
    </submittedName>
</protein>
<feature type="compositionally biased region" description="Basic and acidic residues" evidence="1">
    <location>
        <begin position="1"/>
        <end position="23"/>
    </location>
</feature>
<organism evidence="2 3">
    <name type="scientific">Umbra pygmaea</name>
    <name type="common">Eastern mudminnow</name>
    <dbReference type="NCBI Taxonomy" id="75934"/>
    <lineage>
        <taxon>Eukaryota</taxon>
        <taxon>Metazoa</taxon>
        <taxon>Chordata</taxon>
        <taxon>Craniata</taxon>
        <taxon>Vertebrata</taxon>
        <taxon>Euteleostomi</taxon>
        <taxon>Actinopterygii</taxon>
        <taxon>Neopterygii</taxon>
        <taxon>Teleostei</taxon>
        <taxon>Protacanthopterygii</taxon>
        <taxon>Esociformes</taxon>
        <taxon>Umbridae</taxon>
        <taxon>Umbra</taxon>
    </lineage>
</organism>
<evidence type="ECO:0000313" key="2">
    <source>
        <dbReference type="EMBL" id="KAL1006354.1"/>
    </source>
</evidence>
<keyword evidence="3" id="KW-1185">Reference proteome</keyword>
<feature type="compositionally biased region" description="Low complexity" evidence="1">
    <location>
        <begin position="91"/>
        <end position="101"/>
    </location>
</feature>
<name>A0ABD0XBW3_UMBPY</name>
<evidence type="ECO:0000313" key="3">
    <source>
        <dbReference type="Proteomes" id="UP001557470"/>
    </source>
</evidence>